<feature type="transmembrane region" description="Helical" evidence="7">
    <location>
        <begin position="51"/>
        <end position="72"/>
    </location>
</feature>
<evidence type="ECO:0000256" key="3">
    <source>
        <dbReference type="ARBA" id="ARBA00022989"/>
    </source>
</evidence>
<dbReference type="GO" id="GO:0016020">
    <property type="term" value="C:membrane"/>
    <property type="evidence" value="ECO:0007669"/>
    <property type="project" value="UniProtKB-SubCell"/>
</dbReference>
<keyword evidence="2 7" id="KW-0812">Transmembrane</keyword>
<evidence type="ECO:0000256" key="1">
    <source>
        <dbReference type="ARBA" id="ARBA00004141"/>
    </source>
</evidence>
<gene>
    <name evidence="9" type="ORF">yc1106_05428</name>
</gene>
<name>A0A9Q8ZB03_CURCL</name>
<sequence length="355" mass="39507">MTDDQKFAKETRVPETIAIVTVFSIFSCICWSDRSLYRRRILRNVGSDDYAILVAQILNLGESAVNYAMLMVGGVGRHRVFVEDKLQTFTKIMMAAMAFYNAAQIATKISLLLQYKKIFPSEPMQLICSWGTALLLLWGVAQQILSPFICSYQTITITTPQTCLGDNPVVTAHAVMNMVTDFLVLIIPIRPVVQLQINMLRKVYLVVVLCMGLAVCIISAIRLDMLVGTRFDWSDVTWAIAVVSYLSTVETSLGIACACIPTLRPLMKRILPAMMGSSGKDATSRQYANMGKRFNDSALKTKSNNDNAIYVQKDIHYQSTTELRDMPPKEPYSVSHRSSDEISLEPAYPATSANG</sequence>
<feature type="transmembrane region" description="Helical" evidence="7">
    <location>
        <begin position="127"/>
        <end position="149"/>
    </location>
</feature>
<feature type="region of interest" description="Disordered" evidence="6">
    <location>
        <begin position="320"/>
        <end position="355"/>
    </location>
</feature>
<dbReference type="PROSITE" id="PS51257">
    <property type="entry name" value="PROKAR_LIPOPROTEIN"/>
    <property type="match status" value="1"/>
</dbReference>
<proteinExistence type="inferred from homology"/>
<dbReference type="PANTHER" id="PTHR33048">
    <property type="entry name" value="PTH11-LIKE INTEGRAL MEMBRANE PROTEIN (AFU_ORTHOLOGUE AFUA_5G11245)"/>
    <property type="match status" value="1"/>
</dbReference>
<feature type="transmembrane region" description="Helical" evidence="7">
    <location>
        <begin position="12"/>
        <end position="31"/>
    </location>
</feature>
<comment type="subcellular location">
    <subcellularLocation>
        <location evidence="1">Membrane</location>
        <topology evidence="1">Multi-pass membrane protein</topology>
    </subcellularLocation>
</comment>
<comment type="similarity">
    <text evidence="5">Belongs to the SAT4 family.</text>
</comment>
<feature type="transmembrane region" description="Helical" evidence="7">
    <location>
        <begin position="92"/>
        <end position="115"/>
    </location>
</feature>
<keyword evidence="10" id="KW-1185">Reference proteome</keyword>
<evidence type="ECO:0000259" key="8">
    <source>
        <dbReference type="Pfam" id="PF20684"/>
    </source>
</evidence>
<evidence type="ECO:0000256" key="5">
    <source>
        <dbReference type="ARBA" id="ARBA00038359"/>
    </source>
</evidence>
<keyword evidence="4 7" id="KW-0472">Membrane</keyword>
<dbReference type="Proteomes" id="UP001056012">
    <property type="component" value="Chromosome 4"/>
</dbReference>
<protein>
    <recommendedName>
        <fullName evidence="8">Rhodopsin domain-containing protein</fullName>
    </recommendedName>
</protein>
<evidence type="ECO:0000313" key="9">
    <source>
        <dbReference type="EMBL" id="USP78154.1"/>
    </source>
</evidence>
<dbReference type="VEuPathDB" id="FungiDB:yc1106_05428"/>
<dbReference type="PANTHER" id="PTHR33048:SF47">
    <property type="entry name" value="INTEGRAL MEMBRANE PROTEIN-RELATED"/>
    <property type="match status" value="1"/>
</dbReference>
<evidence type="ECO:0000256" key="6">
    <source>
        <dbReference type="SAM" id="MobiDB-lite"/>
    </source>
</evidence>
<feature type="domain" description="Rhodopsin" evidence="8">
    <location>
        <begin position="36"/>
        <end position="269"/>
    </location>
</feature>
<evidence type="ECO:0000256" key="2">
    <source>
        <dbReference type="ARBA" id="ARBA00022692"/>
    </source>
</evidence>
<feature type="transmembrane region" description="Helical" evidence="7">
    <location>
        <begin position="203"/>
        <end position="223"/>
    </location>
</feature>
<reference evidence="9" key="1">
    <citation type="submission" date="2021-12" db="EMBL/GenBank/DDBJ databases">
        <title>Curvularia clavata genome.</title>
        <authorList>
            <person name="Cao Y."/>
        </authorList>
    </citation>
    <scope>NUCLEOTIDE SEQUENCE</scope>
    <source>
        <strain evidence="9">Yc1106</strain>
    </source>
</reference>
<evidence type="ECO:0000313" key="10">
    <source>
        <dbReference type="Proteomes" id="UP001056012"/>
    </source>
</evidence>
<feature type="transmembrane region" description="Helical" evidence="7">
    <location>
        <begin position="169"/>
        <end position="191"/>
    </location>
</feature>
<dbReference type="Pfam" id="PF20684">
    <property type="entry name" value="Fung_rhodopsin"/>
    <property type="match status" value="1"/>
</dbReference>
<accession>A0A9Q8ZB03</accession>
<dbReference type="InterPro" id="IPR052337">
    <property type="entry name" value="SAT4-like"/>
</dbReference>
<evidence type="ECO:0000256" key="4">
    <source>
        <dbReference type="ARBA" id="ARBA00023136"/>
    </source>
</evidence>
<dbReference type="EMBL" id="CP089277">
    <property type="protein sequence ID" value="USP78154.1"/>
    <property type="molecule type" value="Genomic_DNA"/>
</dbReference>
<dbReference type="AlphaFoldDB" id="A0A9Q8ZB03"/>
<evidence type="ECO:0000256" key="7">
    <source>
        <dbReference type="SAM" id="Phobius"/>
    </source>
</evidence>
<dbReference type="OrthoDB" id="444631at2759"/>
<organism evidence="9 10">
    <name type="scientific">Curvularia clavata</name>
    <dbReference type="NCBI Taxonomy" id="95742"/>
    <lineage>
        <taxon>Eukaryota</taxon>
        <taxon>Fungi</taxon>
        <taxon>Dikarya</taxon>
        <taxon>Ascomycota</taxon>
        <taxon>Pezizomycotina</taxon>
        <taxon>Dothideomycetes</taxon>
        <taxon>Pleosporomycetidae</taxon>
        <taxon>Pleosporales</taxon>
        <taxon>Pleosporineae</taxon>
        <taxon>Pleosporaceae</taxon>
        <taxon>Curvularia</taxon>
    </lineage>
</organism>
<dbReference type="InterPro" id="IPR049326">
    <property type="entry name" value="Rhodopsin_dom_fungi"/>
</dbReference>
<keyword evidence="3 7" id="KW-1133">Transmembrane helix</keyword>
<feature type="transmembrane region" description="Helical" evidence="7">
    <location>
        <begin position="238"/>
        <end position="260"/>
    </location>
</feature>